<organism evidence="1 2">
    <name type="scientific">Alteromonas macleodii</name>
    <name type="common">Pseudoalteromonas macleodii</name>
    <dbReference type="NCBI Taxonomy" id="28108"/>
    <lineage>
        <taxon>Bacteria</taxon>
        <taxon>Pseudomonadati</taxon>
        <taxon>Pseudomonadota</taxon>
        <taxon>Gammaproteobacteria</taxon>
        <taxon>Alteromonadales</taxon>
        <taxon>Alteromonadaceae</taxon>
        <taxon>Alteromonas/Salinimonas group</taxon>
        <taxon>Alteromonas</taxon>
    </lineage>
</organism>
<sequence>MQFDYIIEKINNTELSTSPFLHLELNNLFTPEHFEQLVRAKELNISDCKNDKDLFEKLFNNGYKIIDFPGCINDHEEYIKWHEHKHASQKINTACEGFGIVLRLKQPESTIVRELTSFLESDEFIQCISRKFGVQADECNYDSGIQKYLDGYEISPHPDIRRKALTYMVNLNPSINSELSDHHTYYMKFKPEYTYIREYWKGNKNVDTCWVPWEWCNTVKQQTKNNSIVIFSPNNETLHAVKAKYDHLQYQRTQLYGNLWYKENPCDVLGRAWESLVIDQSTQRDESGISRLIPWRIKNYIEAKKASKTDKKNHASRDY</sequence>
<name>A0AB36FPW7_ALTMA</name>
<evidence type="ECO:0000313" key="1">
    <source>
        <dbReference type="EMBL" id="OES30460.1"/>
    </source>
</evidence>
<proteinExistence type="predicted"/>
<accession>A0AB36FPW7</accession>
<keyword evidence="2" id="KW-1185">Reference proteome</keyword>
<evidence type="ECO:0000313" key="2">
    <source>
        <dbReference type="Proteomes" id="UP000095392"/>
    </source>
</evidence>
<dbReference type="Proteomes" id="UP000095392">
    <property type="component" value="Unassembled WGS sequence"/>
</dbReference>
<gene>
    <name evidence="1" type="ORF">BFV95_2875</name>
</gene>
<dbReference type="Gene3D" id="2.60.120.620">
    <property type="entry name" value="q2cbj1_9rhob like domain"/>
    <property type="match status" value="1"/>
</dbReference>
<reference evidence="1 2" key="1">
    <citation type="submission" date="2016-09" db="EMBL/GenBank/DDBJ databases">
        <title>Draft Genome Sequence of four Alteromonas macleodii strains isolated from copper coupons and grown long-term at elevated copper levels.</title>
        <authorList>
            <person name="Cusick K."/>
            <person name="Dale J."/>
            <person name="Little B."/>
            <person name="Biffinger J."/>
        </authorList>
    </citation>
    <scope>NUCLEOTIDE SEQUENCE [LARGE SCALE GENOMIC DNA]</scope>
    <source>
        <strain evidence="1 2">KCP01</strain>
    </source>
</reference>
<protein>
    <submittedName>
        <fullName evidence="1">2OG-Fe(II) oxygenase superfamily protein</fullName>
    </submittedName>
</protein>
<comment type="caution">
    <text evidence="1">The sequence shown here is derived from an EMBL/GenBank/DDBJ whole genome shotgun (WGS) entry which is preliminary data.</text>
</comment>
<dbReference type="AlphaFoldDB" id="A0AB36FPW7"/>
<dbReference type="RefSeq" id="WP_069944652.1">
    <property type="nucleotide sequence ID" value="NZ_JAYMED010000020.1"/>
</dbReference>
<dbReference type="EMBL" id="MIPY01000020">
    <property type="protein sequence ID" value="OES30460.1"/>
    <property type="molecule type" value="Genomic_DNA"/>
</dbReference>